<accession>A0ABY3PTG6</accession>
<dbReference type="RefSeq" id="WP_230844108.1">
    <property type="nucleotide sequence ID" value="NZ_CP063845.1"/>
</dbReference>
<gene>
    <name evidence="1" type="ORF">ISF26_11425</name>
</gene>
<keyword evidence="2" id="KW-1185">Reference proteome</keyword>
<sequence length="215" mass="23709">MSAPDDLDALEAALREYSHDDRALGIVRGFAESLGKTRQRQAVFNRPGALVRPPILYEDALERGIVSADEDPFTFLQGDVVATESAYFMGERVRNARFVLAGSTCDLVPKRRQYAALLRLSPIRADNPAAAALVGELLSFKSIRRMYLPTIEGDGERVVCNAVEFDGIAQIRMAELQLATRHASLSLVGWRVFGTLVRHMMARTGDAEVKLRSCA</sequence>
<organism evidence="1 2">
    <name type="scientific">Gloeobacter morelensis MG652769</name>
    <dbReference type="NCBI Taxonomy" id="2781736"/>
    <lineage>
        <taxon>Bacteria</taxon>
        <taxon>Bacillati</taxon>
        <taxon>Cyanobacteriota</taxon>
        <taxon>Cyanophyceae</taxon>
        <taxon>Gloeobacterales</taxon>
        <taxon>Gloeobacteraceae</taxon>
        <taxon>Gloeobacter</taxon>
        <taxon>Gloeobacter morelensis</taxon>
    </lineage>
</organism>
<name>A0ABY3PTG6_9CYAN</name>
<protein>
    <submittedName>
        <fullName evidence="1">Uncharacterized protein</fullName>
    </submittedName>
</protein>
<reference evidence="1 2" key="1">
    <citation type="journal article" date="2021" name="Genome Biol. Evol.">
        <title>Complete Genome Sequencing of a Novel Gloeobacter Species from a Waterfall Cave in Mexico.</title>
        <authorList>
            <person name="Saw J.H."/>
            <person name="Cardona T."/>
            <person name="Montejano G."/>
        </authorList>
    </citation>
    <scope>NUCLEOTIDE SEQUENCE [LARGE SCALE GENOMIC DNA]</scope>
    <source>
        <strain evidence="1">MG652769</strain>
    </source>
</reference>
<evidence type="ECO:0000313" key="2">
    <source>
        <dbReference type="Proteomes" id="UP001054846"/>
    </source>
</evidence>
<dbReference type="Proteomes" id="UP001054846">
    <property type="component" value="Chromosome"/>
</dbReference>
<evidence type="ECO:0000313" key="1">
    <source>
        <dbReference type="EMBL" id="UFP96774.1"/>
    </source>
</evidence>
<dbReference type="EMBL" id="CP063845">
    <property type="protein sequence ID" value="UFP96774.1"/>
    <property type="molecule type" value="Genomic_DNA"/>
</dbReference>
<proteinExistence type="predicted"/>